<dbReference type="GO" id="GO:0043937">
    <property type="term" value="P:regulation of sporulation"/>
    <property type="evidence" value="ECO:0007669"/>
    <property type="project" value="InterPro"/>
</dbReference>
<keyword evidence="2" id="KW-1185">Reference proteome</keyword>
<dbReference type="Pfam" id="PF09388">
    <property type="entry name" value="SpoOE-like"/>
    <property type="match status" value="1"/>
</dbReference>
<dbReference type="OrthoDB" id="2973540at2"/>
<evidence type="ECO:0000313" key="2">
    <source>
        <dbReference type="Proteomes" id="UP000183557"/>
    </source>
</evidence>
<organism evidence="1 2">
    <name type="scientific">Halobacillus dabanensis</name>
    <dbReference type="NCBI Taxonomy" id="240302"/>
    <lineage>
        <taxon>Bacteria</taxon>
        <taxon>Bacillati</taxon>
        <taxon>Bacillota</taxon>
        <taxon>Bacilli</taxon>
        <taxon>Bacillales</taxon>
        <taxon>Bacillaceae</taxon>
        <taxon>Halobacillus</taxon>
    </lineage>
</organism>
<evidence type="ECO:0000313" key="1">
    <source>
        <dbReference type="EMBL" id="SFJ74311.1"/>
    </source>
</evidence>
<accession>A0A1I3TXK4</accession>
<sequence>MNYKFRLEQQIEELRMRMYDIYDSNPTDAELIRISQELDDLLNKFRKYNRYQSTGQ</sequence>
<dbReference type="EMBL" id="FOSB01000004">
    <property type="protein sequence ID" value="SFJ74311.1"/>
    <property type="molecule type" value="Genomic_DNA"/>
</dbReference>
<dbReference type="SUPFAM" id="SSF140500">
    <property type="entry name" value="BAS1536-like"/>
    <property type="match status" value="1"/>
</dbReference>
<dbReference type="InterPro" id="IPR037208">
    <property type="entry name" value="Spo0E-like_sf"/>
</dbReference>
<reference evidence="2" key="1">
    <citation type="submission" date="2016-10" db="EMBL/GenBank/DDBJ databases">
        <authorList>
            <person name="Varghese N."/>
            <person name="Submissions S."/>
        </authorList>
    </citation>
    <scope>NUCLEOTIDE SEQUENCE [LARGE SCALE GENOMIC DNA]</scope>
    <source>
        <strain evidence="2">CGMCC 1.3704</strain>
    </source>
</reference>
<dbReference type="GO" id="GO:0046983">
    <property type="term" value="F:protein dimerization activity"/>
    <property type="evidence" value="ECO:0007669"/>
    <property type="project" value="InterPro"/>
</dbReference>
<gene>
    <name evidence="1" type="ORF">SAMN04487936_1043</name>
</gene>
<dbReference type="InterPro" id="IPR018540">
    <property type="entry name" value="Spo0E-like"/>
</dbReference>
<proteinExistence type="predicted"/>
<dbReference type="AlphaFoldDB" id="A0A1I3TXK4"/>
<dbReference type="Gene3D" id="4.10.280.10">
    <property type="entry name" value="Helix-loop-helix DNA-binding domain"/>
    <property type="match status" value="1"/>
</dbReference>
<dbReference type="InterPro" id="IPR036638">
    <property type="entry name" value="HLH_DNA-bd_sf"/>
</dbReference>
<dbReference type="Proteomes" id="UP000183557">
    <property type="component" value="Unassembled WGS sequence"/>
</dbReference>
<dbReference type="RefSeq" id="WP_075036010.1">
    <property type="nucleotide sequence ID" value="NZ_FOSB01000004.1"/>
</dbReference>
<name>A0A1I3TXK4_HALDA</name>
<protein>
    <submittedName>
        <fullName evidence="1">Spo0E like sporulation regulatory protein</fullName>
    </submittedName>
</protein>